<dbReference type="STRING" id="1043004.A0A074WEG9"/>
<protein>
    <submittedName>
        <fullName evidence="4">Uncharacterized protein</fullName>
    </submittedName>
</protein>
<dbReference type="Proteomes" id="UP000027730">
    <property type="component" value="Unassembled WGS sequence"/>
</dbReference>
<feature type="compositionally biased region" description="Basic and acidic residues" evidence="3">
    <location>
        <begin position="167"/>
        <end position="179"/>
    </location>
</feature>
<dbReference type="AlphaFoldDB" id="A0A074WEG9"/>
<keyword evidence="1 2" id="KW-0175">Coiled coil</keyword>
<gene>
    <name evidence="4" type="ORF">M436DRAFT_75700</name>
</gene>
<keyword evidence="5" id="KW-1185">Reference proteome</keyword>
<proteinExistence type="predicted"/>
<organism evidence="4 5">
    <name type="scientific">Aureobasidium namibiae CBS 147.97</name>
    <dbReference type="NCBI Taxonomy" id="1043004"/>
    <lineage>
        <taxon>Eukaryota</taxon>
        <taxon>Fungi</taxon>
        <taxon>Dikarya</taxon>
        <taxon>Ascomycota</taxon>
        <taxon>Pezizomycotina</taxon>
        <taxon>Dothideomycetes</taxon>
        <taxon>Dothideomycetidae</taxon>
        <taxon>Dothideales</taxon>
        <taxon>Saccotheciaceae</taxon>
        <taxon>Aureobasidium</taxon>
    </lineage>
</organism>
<evidence type="ECO:0000256" key="1">
    <source>
        <dbReference type="ARBA" id="ARBA00023054"/>
    </source>
</evidence>
<dbReference type="GeneID" id="25415711"/>
<feature type="compositionally biased region" description="Polar residues" evidence="3">
    <location>
        <begin position="53"/>
        <end position="62"/>
    </location>
</feature>
<dbReference type="EMBL" id="KL584719">
    <property type="protein sequence ID" value="KEQ69944.1"/>
    <property type="molecule type" value="Genomic_DNA"/>
</dbReference>
<sequence length="353" mass="40039">MSYRNTSAKDAPLYGAPKPAKKHKSSREISSSNTLAFTSQLQSLIHAGPKDSANPTRPSASRSRPKKEDIFASHNRNVKKRAARDLDDDSPAFNQKHSTSSQALDSSAWHRSKRKMEEKARLYAAMKRGDVGDENESHLVDFDRKWADRQNKQLSDQSSSDDDSDSDKEMVEWEDEFGRTRTGTAAQRAREQRLAQLGSEAALRSRPDMPTNLIVGDTVQAAAFNPDEPVAQQMAHLAAKRDTSLTPPPDTHFDASKEIRQKGVAFMQFSHDDQERKRQFENLEMERAETERVRSEREKKIKDRKEEIERRREAIRQKRGKVQVDDFLTGLGQEMGAQSAVEKKLTKKSATED</sequence>
<dbReference type="OrthoDB" id="333551at2759"/>
<feature type="coiled-coil region" evidence="2">
    <location>
        <begin position="271"/>
        <end position="318"/>
    </location>
</feature>
<dbReference type="RefSeq" id="XP_013424198.1">
    <property type="nucleotide sequence ID" value="XM_013568744.1"/>
</dbReference>
<evidence type="ECO:0000256" key="3">
    <source>
        <dbReference type="SAM" id="MobiDB-lite"/>
    </source>
</evidence>
<dbReference type="PANTHER" id="PTHR15885:SF1">
    <property type="entry name" value="COILED-COIL DOMAIN-CONTAINING PROTEIN 174"/>
    <property type="match status" value="1"/>
</dbReference>
<feature type="region of interest" description="Disordered" evidence="3">
    <location>
        <begin position="233"/>
        <end position="254"/>
    </location>
</feature>
<feature type="region of interest" description="Disordered" evidence="3">
    <location>
        <begin position="148"/>
        <end position="188"/>
    </location>
</feature>
<dbReference type="PANTHER" id="PTHR15885">
    <property type="entry name" value="COILED-COIL DOMAIN-CONTAINING PROTEIN 174"/>
    <property type="match status" value="1"/>
</dbReference>
<evidence type="ECO:0000313" key="5">
    <source>
        <dbReference type="Proteomes" id="UP000027730"/>
    </source>
</evidence>
<feature type="region of interest" description="Disordered" evidence="3">
    <location>
        <begin position="331"/>
        <end position="353"/>
    </location>
</feature>
<feature type="compositionally biased region" description="Polar residues" evidence="3">
    <location>
        <begin position="92"/>
        <end position="105"/>
    </location>
</feature>
<dbReference type="InterPro" id="IPR025066">
    <property type="entry name" value="CCDC174-like"/>
</dbReference>
<dbReference type="GO" id="GO:0005634">
    <property type="term" value="C:nucleus"/>
    <property type="evidence" value="ECO:0007669"/>
    <property type="project" value="TreeGrafter"/>
</dbReference>
<feature type="compositionally biased region" description="Polar residues" evidence="3">
    <location>
        <begin position="28"/>
        <end position="43"/>
    </location>
</feature>
<dbReference type="Pfam" id="PF13300">
    <property type="entry name" value="DUF4078"/>
    <property type="match status" value="1"/>
</dbReference>
<feature type="region of interest" description="Disordered" evidence="3">
    <location>
        <begin position="1"/>
        <end position="115"/>
    </location>
</feature>
<evidence type="ECO:0000256" key="2">
    <source>
        <dbReference type="SAM" id="Coils"/>
    </source>
</evidence>
<dbReference type="HOGENOM" id="CLU_054813_0_0_1"/>
<reference evidence="4 5" key="1">
    <citation type="journal article" date="2014" name="BMC Genomics">
        <title>Genome sequencing of four Aureobasidium pullulans varieties: biotechnological potential, stress tolerance, and description of new species.</title>
        <authorList>
            <person name="Gostin Ar C."/>
            <person name="Ohm R.A."/>
            <person name="Kogej T."/>
            <person name="Sonjak S."/>
            <person name="Turk M."/>
            <person name="Zajc J."/>
            <person name="Zalar P."/>
            <person name="Grube M."/>
            <person name="Sun H."/>
            <person name="Han J."/>
            <person name="Sharma A."/>
            <person name="Chiniquy J."/>
            <person name="Ngan C.Y."/>
            <person name="Lipzen A."/>
            <person name="Barry K."/>
            <person name="Grigoriev I.V."/>
            <person name="Gunde-Cimerman N."/>
        </authorList>
    </citation>
    <scope>NUCLEOTIDE SEQUENCE [LARGE SCALE GENOMIC DNA]</scope>
    <source>
        <strain evidence="4 5">CBS 147.97</strain>
    </source>
</reference>
<name>A0A074WEG9_9PEZI</name>
<evidence type="ECO:0000313" key="4">
    <source>
        <dbReference type="EMBL" id="KEQ69944.1"/>
    </source>
</evidence>
<feature type="compositionally biased region" description="Basic and acidic residues" evidence="3">
    <location>
        <begin position="341"/>
        <end position="353"/>
    </location>
</feature>
<accession>A0A074WEG9</accession>